<dbReference type="Proteomes" id="UP000002369">
    <property type="component" value="Segment"/>
</dbReference>
<organism evidence="1 2">
    <name type="scientific">Campylobacter phage CP220</name>
    <dbReference type="NCBI Taxonomy" id="2994044"/>
    <lineage>
        <taxon>Viruses</taxon>
        <taxon>Duplodnaviria</taxon>
        <taxon>Heunggongvirae</taxon>
        <taxon>Uroviricota</taxon>
        <taxon>Caudoviricetes</taxon>
        <taxon>Connertonviridae</taxon>
        <taxon>Firehammervirus</taxon>
        <taxon>Firehammervirus CP220</taxon>
    </lineage>
</organism>
<dbReference type="GeneID" id="26041441"/>
<dbReference type="KEGG" id="vg:26041441"/>
<protein>
    <submittedName>
        <fullName evidence="1">Hypothetical phage protein</fullName>
    </submittedName>
</protein>
<evidence type="ECO:0000313" key="2">
    <source>
        <dbReference type="Proteomes" id="UP000002369"/>
    </source>
</evidence>
<reference evidence="1 2" key="1">
    <citation type="journal article" date="2010" name="BMC Genomics">
        <title>Evidence for a lineage of virulent bacteriophages that target Campylobacter.</title>
        <authorList>
            <person name="Timms A.R."/>
            <person name="Cambray-Young J."/>
            <person name="Scott A.E."/>
            <person name="Petty N.K."/>
            <person name="Connerton P.L."/>
            <person name="Clarke L."/>
            <person name="Seeger K."/>
            <person name="Quail M."/>
            <person name="Cummings N."/>
            <person name="Maskell D.J."/>
            <person name="Thomson N.R."/>
            <person name="Connerton I.F."/>
        </authorList>
    </citation>
    <scope>NUCLEOTIDE SEQUENCE [LARGE SCALE GENOMIC DNA]</scope>
</reference>
<evidence type="ECO:0000313" key="1">
    <source>
        <dbReference type="EMBL" id="CBJ93969.1"/>
    </source>
</evidence>
<dbReference type="RefSeq" id="YP_009169294.1">
    <property type="nucleotide sequence ID" value="NC_027997.1"/>
</dbReference>
<dbReference type="EMBL" id="FN667788">
    <property type="protein sequence ID" value="CBJ93969.1"/>
    <property type="molecule type" value="Genomic_DNA"/>
</dbReference>
<name>D5GVF2_9CAUD</name>
<proteinExistence type="predicted"/>
<sequence length="574" mass="68035">MLKNRSELFKKSRKNTRYGYTSQLEHINNFYSIGDECLAKSSLLYTDDPLRYRDYNGPLVGSFKALKITPTEFKSLLNKEFKNYIRNSVSYFYDYLKHHDIQYFEHINIADLFYSLCELMDYTEHKCRVLSVRANYVRDSLDYSNVFNIMCWLLYKLQSSLGVEKCTDSTQKHKINFDELTNKLYFGEYSFFKQSLGNLTKFYDRIRKEVKNQKYVVKSIKFSKRLPNVVDVKPFNMDVYEEPDPDDYINDDEVPRLATNKVDRREAKYARDRLEFLKYCKIPYFYLTGDYAEKFEFLARVFDVDLKTTTAFRRLKKFGSIYKKSKDTLDVCEFKKAVNNINKKYFKKRKYLIKRESWKLYAPINIMSINGRVANLKMREIIFSIDRMDKIKKEFDNLNKLRSKYGATFTYCKANPHKQNKRDLKNALKAVEKSINKILKIDSQIRAKHPCSDSEDGKFKSLIKRLTDMEEGIRCSGSVGSKLSKHKDELELRFKDLDFDNNDLSVDGTKKARDLNLSLKNRLYNYVYSIVSPKTKGLNLKQLIFNYNSSYTGNDNFNSIYNILNYYNTSTFQL</sequence>
<keyword evidence="2" id="KW-1185">Reference proteome</keyword>
<gene>
    <name evidence="1" type="ORF">CPT_0160</name>
</gene>
<accession>D5GVF2</accession>